<keyword evidence="3" id="KW-1185">Reference proteome</keyword>
<evidence type="ECO:0000313" key="2">
    <source>
        <dbReference type="EMBL" id="PSK37245.1"/>
    </source>
</evidence>
<organism evidence="2 3">
    <name type="scientific">Elsinoe australis</name>
    <dbReference type="NCBI Taxonomy" id="40998"/>
    <lineage>
        <taxon>Eukaryota</taxon>
        <taxon>Fungi</taxon>
        <taxon>Dikarya</taxon>
        <taxon>Ascomycota</taxon>
        <taxon>Pezizomycotina</taxon>
        <taxon>Dothideomycetes</taxon>
        <taxon>Dothideomycetidae</taxon>
        <taxon>Myriangiales</taxon>
        <taxon>Elsinoaceae</taxon>
        <taxon>Elsinoe</taxon>
    </lineage>
</organism>
<dbReference type="InterPro" id="IPR009799">
    <property type="entry name" value="EthD_dom"/>
</dbReference>
<dbReference type="Gene3D" id="3.30.70.100">
    <property type="match status" value="1"/>
</dbReference>
<dbReference type="OrthoDB" id="4892971at2759"/>
<comment type="similarity">
    <text evidence="1">Belongs to the tpcK family.</text>
</comment>
<dbReference type="STRING" id="40998.A0A2P7YMR9"/>
<sequence>MSFRAIVAYPNDGSSKFDIEYYLSTHMPLVEELFKPFGLQRWEVIQFAGEPGSSPEFAVQTILFWQNADQMKQANASGGGKRLVADIANFSKVRPVTLAGNVVGQSKL</sequence>
<name>A0A2P7YMR9_9PEZI</name>
<dbReference type="AlphaFoldDB" id="A0A2P7YMR9"/>
<comment type="caution">
    <text evidence="2">The sequence shown here is derived from an EMBL/GenBank/DDBJ whole genome shotgun (WGS) entry which is preliminary data.</text>
</comment>
<gene>
    <name evidence="2" type="ORF">B9Z65_1987</name>
</gene>
<accession>A0A2P7YMR9</accession>
<protein>
    <submittedName>
        <fullName evidence="2">Tuberous sclerosis 1</fullName>
    </submittedName>
</protein>
<dbReference type="NCBIfam" id="TIGR02118">
    <property type="entry name" value="EthD family reductase"/>
    <property type="match status" value="1"/>
</dbReference>
<dbReference type="Proteomes" id="UP000243723">
    <property type="component" value="Unassembled WGS sequence"/>
</dbReference>
<dbReference type="EMBL" id="NHZQ01000412">
    <property type="protein sequence ID" value="PSK37245.1"/>
    <property type="molecule type" value="Genomic_DNA"/>
</dbReference>
<dbReference type="PANTHER" id="PTHR40260:SF2">
    <property type="entry name" value="BLR8190 PROTEIN"/>
    <property type="match status" value="1"/>
</dbReference>
<reference evidence="2 3" key="1">
    <citation type="submission" date="2017-05" db="EMBL/GenBank/DDBJ databases">
        <title>Draft genome sequence of Elsinoe australis.</title>
        <authorList>
            <person name="Cheng Q."/>
        </authorList>
    </citation>
    <scope>NUCLEOTIDE SEQUENCE [LARGE SCALE GENOMIC DNA]</scope>
    <source>
        <strain evidence="2 3">NL1</strain>
    </source>
</reference>
<dbReference type="SUPFAM" id="SSF54909">
    <property type="entry name" value="Dimeric alpha+beta barrel"/>
    <property type="match status" value="1"/>
</dbReference>
<dbReference type="InterPro" id="IPR011008">
    <property type="entry name" value="Dimeric_a/b-barrel"/>
</dbReference>
<evidence type="ECO:0000256" key="1">
    <source>
        <dbReference type="ARBA" id="ARBA00005986"/>
    </source>
</evidence>
<dbReference type="PANTHER" id="PTHR40260">
    <property type="entry name" value="BLR8190 PROTEIN"/>
    <property type="match status" value="1"/>
</dbReference>
<proteinExistence type="inferred from homology"/>
<evidence type="ECO:0000313" key="3">
    <source>
        <dbReference type="Proteomes" id="UP000243723"/>
    </source>
</evidence>
<dbReference type="GO" id="GO:0016491">
    <property type="term" value="F:oxidoreductase activity"/>
    <property type="evidence" value="ECO:0007669"/>
    <property type="project" value="InterPro"/>
</dbReference>